<protein>
    <submittedName>
        <fullName evidence="1">Uncharacterized protein</fullName>
    </submittedName>
</protein>
<sequence>MPGHYLAQYFADEEGPTMKTVLSRMAGIAALVCSGVAVSAETATACDPLDQRVRATRVAVGGNVSPSDEYTPTVIAPRADGTAVLAWTDTVSKRIRLSTLTANDVPAQSLPSVDGLQVHAALATANGGLALAVVADDPDIYSPKYCYSASTPDNAVCGKMDLVLLRGNGSQIARTTLTKKANADSVGAQFIWWYGHTARLATDGKTIEVDFRSAMSTARPGVAGEVDIHAGDTLKFVRADTGALVPGGWDWGCSHSWSVRAGYNGAQWAAACHGDAYPNAMQYVHMAAPAARQDTLQWLSNTDPSRRALGGLVPADNGFWLNYIEPAGGKLSLKLAKLPNSGTAMTPLSTVAAATSLDTAYPFRPYMAAYGTNQLLMGWKSGGKLVLAVADAATGKMLEGPVKTALSIDAFQEMVTTASGDVVWAHSDGGGTIAVNRVAACQRSN</sequence>
<dbReference type="EMBL" id="LN899821">
    <property type="protein sequence ID" value="CUV18313.1"/>
    <property type="molecule type" value="Genomic_DNA"/>
</dbReference>
<dbReference type="AlphaFoldDB" id="A0A0S4U7V8"/>
<organism evidence="1">
    <name type="scientific">Ralstonia solanacearum</name>
    <name type="common">Pseudomonas solanacearum</name>
    <dbReference type="NCBI Taxonomy" id="305"/>
    <lineage>
        <taxon>Bacteria</taxon>
        <taxon>Pseudomonadati</taxon>
        <taxon>Pseudomonadota</taxon>
        <taxon>Betaproteobacteria</taxon>
        <taxon>Burkholderiales</taxon>
        <taxon>Burkholderiaceae</taxon>
        <taxon>Ralstonia</taxon>
        <taxon>Ralstonia solanacearum species complex</taxon>
    </lineage>
</organism>
<evidence type="ECO:0000313" key="1">
    <source>
        <dbReference type="EMBL" id="CUV18313.1"/>
    </source>
</evidence>
<proteinExistence type="predicted"/>
<reference evidence="1" key="1">
    <citation type="submission" date="2015-10" db="EMBL/GenBank/DDBJ databases">
        <authorList>
            <person name="Gilbert D.G."/>
        </authorList>
    </citation>
    <scope>NUCLEOTIDE SEQUENCE</scope>
    <source>
        <strain evidence="1">Phyl III-seqv23</strain>
    </source>
</reference>
<accession>A0A0S4U7V8</accession>
<gene>
    <name evidence="1" type="ORF">PSS4_v1_560049</name>
</gene>
<name>A0A0S4U7V8_RALSL</name>